<reference evidence="1 2" key="1">
    <citation type="submission" date="2016-07" db="EMBL/GenBank/DDBJ databases">
        <title>Pervasive Adenine N6-methylation of Active Genes in Fungi.</title>
        <authorList>
            <consortium name="DOE Joint Genome Institute"/>
            <person name="Mondo S.J."/>
            <person name="Dannebaum R.O."/>
            <person name="Kuo R.C."/>
            <person name="Labutti K."/>
            <person name="Haridas S."/>
            <person name="Kuo A."/>
            <person name="Salamov A."/>
            <person name="Ahrendt S.R."/>
            <person name="Lipzen A."/>
            <person name="Sullivan W."/>
            <person name="Andreopoulos W.B."/>
            <person name="Clum A."/>
            <person name="Lindquist E."/>
            <person name="Daum C."/>
            <person name="Ramamoorthy G.K."/>
            <person name="Gryganskyi A."/>
            <person name="Culley D."/>
            <person name="Magnuson J.K."/>
            <person name="James T.Y."/>
            <person name="O'Malley M.A."/>
            <person name="Stajich J.E."/>
            <person name="Spatafora J.W."/>
            <person name="Visel A."/>
            <person name="Grigoriev I.V."/>
        </authorList>
    </citation>
    <scope>NUCLEOTIDE SEQUENCE [LARGE SCALE GENOMIC DNA]</scope>
    <source>
        <strain evidence="1 2">ATCC 12442</strain>
    </source>
</reference>
<dbReference type="OrthoDB" id="5585295at2759"/>
<accession>A0A1Y1W916</accession>
<gene>
    <name evidence="1" type="ORF">DL89DRAFT_316145</name>
</gene>
<dbReference type="RefSeq" id="XP_040743533.1">
    <property type="nucleotide sequence ID" value="XM_040891049.1"/>
</dbReference>
<organism evidence="1 2">
    <name type="scientific">Linderina pennispora</name>
    <dbReference type="NCBI Taxonomy" id="61395"/>
    <lineage>
        <taxon>Eukaryota</taxon>
        <taxon>Fungi</taxon>
        <taxon>Fungi incertae sedis</taxon>
        <taxon>Zoopagomycota</taxon>
        <taxon>Kickxellomycotina</taxon>
        <taxon>Kickxellomycetes</taxon>
        <taxon>Kickxellales</taxon>
        <taxon>Kickxellaceae</taxon>
        <taxon>Linderina</taxon>
    </lineage>
</organism>
<keyword evidence="2" id="KW-1185">Reference proteome</keyword>
<name>A0A1Y1W916_9FUNG</name>
<dbReference type="Proteomes" id="UP000193922">
    <property type="component" value="Unassembled WGS sequence"/>
</dbReference>
<proteinExistence type="predicted"/>
<sequence>MQSLASVGAADFRLFVLYICNSVPGHKYRTSVDNLGVHSILHDQKSAASTPVSTSGAIHTDYTRIQAMRVAATWIDFTNGNLTIWIILAPPLYQCLFHRDKYLQMWLRKLERDGLKHAYDISDKHRPNDEFYPPPPDSDMSSYQFPLRGEKLPGPQTRVATQYGDVYGLGQERTTLTLNRTVFSNSFDSLTDGGVDSPRRLV</sequence>
<protein>
    <submittedName>
        <fullName evidence="1">Uncharacterized protein</fullName>
    </submittedName>
</protein>
<dbReference type="GeneID" id="63807697"/>
<evidence type="ECO:0000313" key="2">
    <source>
        <dbReference type="Proteomes" id="UP000193922"/>
    </source>
</evidence>
<comment type="caution">
    <text evidence="1">The sequence shown here is derived from an EMBL/GenBank/DDBJ whole genome shotgun (WGS) entry which is preliminary data.</text>
</comment>
<dbReference type="EMBL" id="MCFD01000006">
    <property type="protein sequence ID" value="ORX69895.1"/>
    <property type="molecule type" value="Genomic_DNA"/>
</dbReference>
<evidence type="ECO:0000313" key="1">
    <source>
        <dbReference type="EMBL" id="ORX69895.1"/>
    </source>
</evidence>
<dbReference type="AlphaFoldDB" id="A0A1Y1W916"/>